<accession>A0ABU4HKX1</accession>
<gene>
    <name evidence="1" type="ORF">R7226_02520</name>
</gene>
<name>A0ABU4HKX1_9ACTN</name>
<evidence type="ECO:0000313" key="2">
    <source>
        <dbReference type="Proteomes" id="UP001284601"/>
    </source>
</evidence>
<comment type="caution">
    <text evidence="1">The sequence shown here is derived from an EMBL/GenBank/DDBJ whole genome shotgun (WGS) entry which is preliminary data.</text>
</comment>
<dbReference type="EMBL" id="JAWSTH010000003">
    <property type="protein sequence ID" value="MDW5593195.1"/>
    <property type="molecule type" value="Genomic_DNA"/>
</dbReference>
<dbReference type="Proteomes" id="UP001284601">
    <property type="component" value="Unassembled WGS sequence"/>
</dbReference>
<proteinExistence type="predicted"/>
<evidence type="ECO:0000313" key="1">
    <source>
        <dbReference type="EMBL" id="MDW5593195.1"/>
    </source>
</evidence>
<protein>
    <submittedName>
        <fullName evidence="1">Uncharacterized protein</fullName>
    </submittedName>
</protein>
<organism evidence="1 2">
    <name type="scientific">Conexibacter stalactiti</name>
    <dbReference type="NCBI Taxonomy" id="1940611"/>
    <lineage>
        <taxon>Bacteria</taxon>
        <taxon>Bacillati</taxon>
        <taxon>Actinomycetota</taxon>
        <taxon>Thermoleophilia</taxon>
        <taxon>Solirubrobacterales</taxon>
        <taxon>Conexibacteraceae</taxon>
        <taxon>Conexibacter</taxon>
    </lineage>
</organism>
<reference evidence="2" key="1">
    <citation type="submission" date="2023-07" db="EMBL/GenBank/DDBJ databases">
        <title>Conexibacter stalactiti sp. nov., isolated from stalactites in a lava cave and emended description of the genus Conexibacter.</title>
        <authorList>
            <person name="Lee S.D."/>
        </authorList>
    </citation>
    <scope>NUCLEOTIDE SEQUENCE [LARGE SCALE GENOMIC DNA]</scope>
    <source>
        <strain evidence="2">KCTC 39840</strain>
    </source>
</reference>
<keyword evidence="2" id="KW-1185">Reference proteome</keyword>
<sequence length="111" mass="12735">MNSAAISSNRTSLPSLQALYSDPTRRRSRERDLGLRWRARDGSTYRAAWIEETEELYTVRHLDGEGHGGSVRILGRVPAARVERALRDWPAVCGGDASYEWLLWQVRRLPR</sequence>
<dbReference type="RefSeq" id="WP_318595457.1">
    <property type="nucleotide sequence ID" value="NZ_JAWSTH010000003.1"/>
</dbReference>